<organism evidence="2 3">
    <name type="scientific">Rhizobium oryzicola</name>
    <dbReference type="NCBI Taxonomy" id="1232668"/>
    <lineage>
        <taxon>Bacteria</taxon>
        <taxon>Pseudomonadati</taxon>
        <taxon>Pseudomonadota</taxon>
        <taxon>Alphaproteobacteria</taxon>
        <taxon>Hyphomicrobiales</taxon>
        <taxon>Rhizobiaceae</taxon>
        <taxon>Rhizobium/Agrobacterium group</taxon>
        <taxon>Rhizobium</taxon>
    </lineage>
</organism>
<feature type="domain" description="Serine aminopeptidase S33" evidence="1">
    <location>
        <begin position="34"/>
        <end position="161"/>
    </location>
</feature>
<keyword evidence="2" id="KW-0378">Hydrolase</keyword>
<dbReference type="Proteomes" id="UP001169006">
    <property type="component" value="Unassembled WGS sequence"/>
</dbReference>
<proteinExistence type="predicted"/>
<reference evidence="2" key="1">
    <citation type="journal article" date="2015" name="Int. J. Syst. Evol. Microbiol.">
        <title>Rhizobium oryzicola sp. nov., potential plant-growth-promoting endophytic bacteria isolated from rice roots.</title>
        <authorList>
            <person name="Zhang X.X."/>
            <person name="Gao J.S."/>
            <person name="Cao Y.H."/>
            <person name="Sheirdil R.A."/>
            <person name="Wang X.C."/>
            <person name="Zhang L."/>
        </authorList>
    </citation>
    <scope>NUCLEOTIDE SEQUENCE</scope>
    <source>
        <strain evidence="2">05753</strain>
    </source>
</reference>
<dbReference type="Pfam" id="PF12146">
    <property type="entry name" value="Hydrolase_4"/>
    <property type="match status" value="1"/>
</dbReference>
<name>A0ABT8T3S2_9HYPH</name>
<dbReference type="PIRSF" id="PIRSF037442">
    <property type="entry name" value="UCP037442_abhydr"/>
    <property type="match status" value="1"/>
</dbReference>
<dbReference type="RefSeq" id="WP_302079524.1">
    <property type="nucleotide sequence ID" value="NZ_JAUKWQ010000013.1"/>
</dbReference>
<sequence length="311" mass="34886">MDGGQNSAGVPVRFKAADGFELGGGFWRAEIAGHPAETVIINSATSVRCRYYARFASYLCRHGFNVLTYDYRGIGASGLSALKGFDADWADWGEKDFEAALQFALLEAAGADVHVVAHSIGGFALGLASSNVRLKRVVTVGAQYAHWRDYAAHKRLEMIAKWHVVMPLLSHIFGYFPAKRLRWMEDTPKGVALDWARMGPRFEDSLRKGRRGLGRTPANELVNRCRAMKADLLAINMTDDEFATPAAAERLLRYFEGCHRYQLRISPDDIGEPIGHFAFFHDRFQACLWPLVLGWLQHRKVPEPFQPIAFL</sequence>
<evidence type="ECO:0000313" key="2">
    <source>
        <dbReference type="EMBL" id="MDO1585241.1"/>
    </source>
</evidence>
<dbReference type="Gene3D" id="3.40.50.1820">
    <property type="entry name" value="alpha/beta hydrolase"/>
    <property type="match status" value="1"/>
</dbReference>
<protein>
    <submittedName>
        <fullName evidence="2">Alpha/beta fold hydrolase</fullName>
    </submittedName>
</protein>
<dbReference type="InterPro" id="IPR022742">
    <property type="entry name" value="Hydrolase_4"/>
</dbReference>
<evidence type="ECO:0000259" key="1">
    <source>
        <dbReference type="Pfam" id="PF12146"/>
    </source>
</evidence>
<accession>A0ABT8T3S2</accession>
<reference evidence="2" key="2">
    <citation type="submission" date="2023-07" db="EMBL/GenBank/DDBJ databases">
        <authorList>
            <person name="Sun H."/>
        </authorList>
    </citation>
    <scope>NUCLEOTIDE SEQUENCE</scope>
    <source>
        <strain evidence="2">05753</strain>
    </source>
</reference>
<keyword evidence="3" id="KW-1185">Reference proteome</keyword>
<dbReference type="SUPFAM" id="SSF53474">
    <property type="entry name" value="alpha/beta-Hydrolases"/>
    <property type="match status" value="1"/>
</dbReference>
<dbReference type="EMBL" id="JAUKWQ010000013">
    <property type="protein sequence ID" value="MDO1585241.1"/>
    <property type="molecule type" value="Genomic_DNA"/>
</dbReference>
<evidence type="ECO:0000313" key="3">
    <source>
        <dbReference type="Proteomes" id="UP001169006"/>
    </source>
</evidence>
<gene>
    <name evidence="2" type="ORF">Q2T52_24380</name>
</gene>
<comment type="caution">
    <text evidence="2">The sequence shown here is derived from an EMBL/GenBank/DDBJ whole genome shotgun (WGS) entry which is preliminary data.</text>
</comment>
<dbReference type="GO" id="GO:0016787">
    <property type="term" value="F:hydrolase activity"/>
    <property type="evidence" value="ECO:0007669"/>
    <property type="project" value="UniProtKB-KW"/>
</dbReference>
<dbReference type="InterPro" id="IPR029058">
    <property type="entry name" value="AB_hydrolase_fold"/>
</dbReference>
<dbReference type="InterPro" id="IPR017208">
    <property type="entry name" value="UCP037442_abhydr"/>
</dbReference>